<dbReference type="Pfam" id="PF00462">
    <property type="entry name" value="Glutaredoxin"/>
    <property type="match status" value="1"/>
</dbReference>
<dbReference type="SUPFAM" id="SSF52833">
    <property type="entry name" value="Thioredoxin-like"/>
    <property type="match status" value="1"/>
</dbReference>
<dbReference type="STRING" id="29172.A0A0D8XBS6"/>
<proteinExistence type="predicted"/>
<dbReference type="Gene3D" id="3.40.30.10">
    <property type="entry name" value="Glutaredoxin"/>
    <property type="match status" value="1"/>
</dbReference>
<dbReference type="PANTHER" id="PTHR45694">
    <property type="entry name" value="GLUTAREDOXIN 2"/>
    <property type="match status" value="1"/>
</dbReference>
<dbReference type="EMBL" id="KN716884">
    <property type="protein sequence ID" value="KJH41187.1"/>
    <property type="molecule type" value="Genomic_DNA"/>
</dbReference>
<dbReference type="OrthoDB" id="418495at2759"/>
<name>A0A0D8XBS6_DICVI</name>
<dbReference type="PANTHER" id="PTHR45694:SF18">
    <property type="entry name" value="GLUTAREDOXIN-1-RELATED"/>
    <property type="match status" value="1"/>
</dbReference>
<evidence type="ECO:0000259" key="1">
    <source>
        <dbReference type="Pfam" id="PF00462"/>
    </source>
</evidence>
<keyword evidence="3" id="KW-1185">Reference proteome</keyword>
<dbReference type="GO" id="GO:0015038">
    <property type="term" value="F:glutathione disulfide oxidoreductase activity"/>
    <property type="evidence" value="ECO:0007669"/>
    <property type="project" value="TreeGrafter"/>
</dbReference>
<sequence>MYSKSYCPYSQKLKHLLNLHSIDDLKIVELDKQKEMKKMQSVLKRITSRSTVPLLFIGGEFIGGYDDSYALEKQGNLSRLLEEVSTL</sequence>
<dbReference type="InterPro" id="IPR036249">
    <property type="entry name" value="Thioredoxin-like_sf"/>
</dbReference>
<evidence type="ECO:0000313" key="2">
    <source>
        <dbReference type="EMBL" id="KJH41187.1"/>
    </source>
</evidence>
<dbReference type="GO" id="GO:0005737">
    <property type="term" value="C:cytoplasm"/>
    <property type="evidence" value="ECO:0007669"/>
    <property type="project" value="TreeGrafter"/>
</dbReference>
<reference evidence="3" key="2">
    <citation type="journal article" date="2016" name="Sci. Rep.">
        <title>Dictyocaulus viviparus genome, variome and transcriptome elucidate lungworm biology and support future intervention.</title>
        <authorList>
            <person name="McNulty S.N."/>
            <person name="Strube C."/>
            <person name="Rosa B.A."/>
            <person name="Martin J.C."/>
            <person name="Tyagi R."/>
            <person name="Choi Y.J."/>
            <person name="Wang Q."/>
            <person name="Hallsworth Pepin K."/>
            <person name="Zhang X."/>
            <person name="Ozersky P."/>
            <person name="Wilson R.K."/>
            <person name="Sternberg P.W."/>
            <person name="Gasser R.B."/>
            <person name="Mitreva M."/>
        </authorList>
    </citation>
    <scope>NUCLEOTIDE SEQUENCE [LARGE SCALE GENOMIC DNA]</scope>
    <source>
        <strain evidence="3">HannoverDv2000</strain>
    </source>
</reference>
<reference evidence="2 3" key="1">
    <citation type="submission" date="2013-11" db="EMBL/GenBank/DDBJ databases">
        <title>Draft genome of the bovine lungworm Dictyocaulus viviparus.</title>
        <authorList>
            <person name="Mitreva M."/>
        </authorList>
    </citation>
    <scope>NUCLEOTIDE SEQUENCE [LARGE SCALE GENOMIC DNA]</scope>
    <source>
        <strain evidence="2 3">HannoverDv2000</strain>
    </source>
</reference>
<accession>A0A0D8XBS6</accession>
<dbReference type="PROSITE" id="PS51354">
    <property type="entry name" value="GLUTAREDOXIN_2"/>
    <property type="match status" value="1"/>
</dbReference>
<dbReference type="InterPro" id="IPR014025">
    <property type="entry name" value="Glutaredoxin_subgr"/>
</dbReference>
<dbReference type="AlphaFoldDB" id="A0A0D8XBS6"/>
<dbReference type="NCBIfam" id="TIGR02180">
    <property type="entry name" value="GRX_euk"/>
    <property type="match status" value="1"/>
</dbReference>
<dbReference type="CDD" id="cd03419">
    <property type="entry name" value="GRX_GRXh_1_2_like"/>
    <property type="match status" value="1"/>
</dbReference>
<dbReference type="Proteomes" id="UP000053766">
    <property type="component" value="Unassembled WGS sequence"/>
</dbReference>
<evidence type="ECO:0000313" key="3">
    <source>
        <dbReference type="Proteomes" id="UP000053766"/>
    </source>
</evidence>
<dbReference type="InterPro" id="IPR002109">
    <property type="entry name" value="Glutaredoxin"/>
</dbReference>
<organism evidence="2 3">
    <name type="scientific">Dictyocaulus viviparus</name>
    <name type="common">Bovine lungworm</name>
    <dbReference type="NCBI Taxonomy" id="29172"/>
    <lineage>
        <taxon>Eukaryota</taxon>
        <taxon>Metazoa</taxon>
        <taxon>Ecdysozoa</taxon>
        <taxon>Nematoda</taxon>
        <taxon>Chromadorea</taxon>
        <taxon>Rhabditida</taxon>
        <taxon>Rhabditina</taxon>
        <taxon>Rhabditomorpha</taxon>
        <taxon>Strongyloidea</taxon>
        <taxon>Metastrongylidae</taxon>
        <taxon>Dictyocaulus</taxon>
    </lineage>
</organism>
<dbReference type="GO" id="GO:0034599">
    <property type="term" value="P:cellular response to oxidative stress"/>
    <property type="evidence" value="ECO:0007669"/>
    <property type="project" value="TreeGrafter"/>
</dbReference>
<dbReference type="PRINTS" id="PR00160">
    <property type="entry name" value="GLUTAREDOXIN"/>
</dbReference>
<gene>
    <name evidence="2" type="ORF">DICVIV_12846</name>
</gene>
<protein>
    <submittedName>
        <fullName evidence="2">Glutaredoxin</fullName>
    </submittedName>
</protein>
<feature type="domain" description="Glutaredoxin" evidence="1">
    <location>
        <begin position="1"/>
        <end position="62"/>
    </location>
</feature>
<dbReference type="InterPro" id="IPR011899">
    <property type="entry name" value="Glutaredoxin_euk/vir"/>
</dbReference>